<evidence type="ECO:0000256" key="2">
    <source>
        <dbReference type="ARBA" id="ARBA00022485"/>
    </source>
</evidence>
<feature type="domain" description="4Fe-4S ferredoxin-type" evidence="8">
    <location>
        <begin position="190"/>
        <end position="219"/>
    </location>
</feature>
<keyword evidence="5" id="KW-0560">Oxidoreductase</keyword>
<evidence type="ECO:0000256" key="3">
    <source>
        <dbReference type="ARBA" id="ARBA00022723"/>
    </source>
</evidence>
<feature type="non-terminal residue" evidence="9">
    <location>
        <position position="1"/>
    </location>
</feature>
<dbReference type="GO" id="GO:0046872">
    <property type="term" value="F:metal ion binding"/>
    <property type="evidence" value="ECO:0007669"/>
    <property type="project" value="UniProtKB-KW"/>
</dbReference>
<dbReference type="PANTHER" id="PTHR43724:SF1">
    <property type="entry name" value="PYRUVATE SYNTHASE SUBUNIT PORD"/>
    <property type="match status" value="1"/>
</dbReference>
<gene>
    <name evidence="9" type="ORF">S01H1_53324</name>
</gene>
<reference evidence="9" key="1">
    <citation type="journal article" date="2014" name="Front. Microbiol.">
        <title>High frequency of phylogenetically diverse reductive dehalogenase-homologous genes in deep subseafloor sedimentary metagenomes.</title>
        <authorList>
            <person name="Kawai M."/>
            <person name="Futagami T."/>
            <person name="Toyoda A."/>
            <person name="Takaki Y."/>
            <person name="Nishi S."/>
            <person name="Hori S."/>
            <person name="Arai W."/>
            <person name="Tsubouchi T."/>
            <person name="Morono Y."/>
            <person name="Uchiyama I."/>
            <person name="Ito T."/>
            <person name="Fujiyama A."/>
            <person name="Inagaki F."/>
            <person name="Takami H."/>
        </authorList>
    </citation>
    <scope>NUCLEOTIDE SEQUENCE</scope>
    <source>
        <strain evidence="9">Expedition CK06-06</strain>
    </source>
</reference>
<dbReference type="InterPro" id="IPR011894">
    <property type="entry name" value="PorC_KorC"/>
</dbReference>
<keyword evidence="2" id="KW-0004">4Fe-4S</keyword>
<dbReference type="Gene3D" id="3.40.920.10">
    <property type="entry name" value="Pyruvate-ferredoxin oxidoreductase, PFOR, domain III"/>
    <property type="match status" value="1"/>
</dbReference>
<dbReference type="PROSITE" id="PS00198">
    <property type="entry name" value="4FE4S_FER_1"/>
    <property type="match status" value="1"/>
</dbReference>
<dbReference type="InterPro" id="IPR017896">
    <property type="entry name" value="4Fe4S_Fe-S-bd"/>
</dbReference>
<dbReference type="InterPro" id="IPR011898">
    <property type="entry name" value="PorD_KorD"/>
</dbReference>
<evidence type="ECO:0000256" key="1">
    <source>
        <dbReference type="ARBA" id="ARBA00001966"/>
    </source>
</evidence>
<comment type="caution">
    <text evidence="9">The sequence shown here is derived from an EMBL/GenBank/DDBJ whole genome shotgun (WGS) entry which is preliminary data.</text>
</comment>
<dbReference type="InterPro" id="IPR019752">
    <property type="entry name" value="Pyrv/ketoisovalerate_OxRed_cat"/>
</dbReference>
<protein>
    <recommendedName>
        <fullName evidence="8">4Fe-4S ferredoxin-type domain-containing protein</fullName>
    </recommendedName>
</protein>
<name>X0VY61_9ZZZZ</name>
<comment type="cofactor">
    <cofactor evidence="1">
        <name>[4Fe-4S] cluster</name>
        <dbReference type="ChEBI" id="CHEBI:49883"/>
    </cofactor>
</comment>
<dbReference type="Pfam" id="PF01558">
    <property type="entry name" value="POR"/>
    <property type="match status" value="1"/>
</dbReference>
<dbReference type="EMBL" id="BARS01034527">
    <property type="protein sequence ID" value="GAG23270.1"/>
    <property type="molecule type" value="Genomic_DNA"/>
</dbReference>
<evidence type="ECO:0000256" key="5">
    <source>
        <dbReference type="ARBA" id="ARBA00023002"/>
    </source>
</evidence>
<dbReference type="AlphaFoldDB" id="X0VY61"/>
<keyword evidence="6" id="KW-0408">Iron</keyword>
<feature type="domain" description="4Fe-4S ferredoxin-type" evidence="8">
    <location>
        <begin position="160"/>
        <end position="189"/>
    </location>
</feature>
<evidence type="ECO:0000259" key="8">
    <source>
        <dbReference type="PROSITE" id="PS51379"/>
    </source>
</evidence>
<evidence type="ECO:0000313" key="9">
    <source>
        <dbReference type="EMBL" id="GAG23270.1"/>
    </source>
</evidence>
<evidence type="ECO:0000256" key="6">
    <source>
        <dbReference type="ARBA" id="ARBA00023004"/>
    </source>
</evidence>
<dbReference type="NCBIfam" id="TIGR02175">
    <property type="entry name" value="PorC_KorC"/>
    <property type="match status" value="1"/>
</dbReference>
<dbReference type="InterPro" id="IPR002869">
    <property type="entry name" value="Pyrv_flavodox_OxRed_cen"/>
</dbReference>
<dbReference type="SUPFAM" id="SSF54862">
    <property type="entry name" value="4Fe-4S ferredoxins"/>
    <property type="match status" value="1"/>
</dbReference>
<evidence type="ECO:0000256" key="4">
    <source>
        <dbReference type="ARBA" id="ARBA00022737"/>
    </source>
</evidence>
<dbReference type="NCBIfam" id="TIGR02179">
    <property type="entry name" value="PorD_KorD"/>
    <property type="match status" value="1"/>
</dbReference>
<dbReference type="PANTHER" id="PTHR43724">
    <property type="entry name" value="PYRUVATE SYNTHASE SUBUNIT PORD"/>
    <property type="match status" value="1"/>
</dbReference>
<proteinExistence type="predicted"/>
<dbReference type="PROSITE" id="PS51379">
    <property type="entry name" value="4FE4S_FER_2"/>
    <property type="match status" value="2"/>
</dbReference>
<dbReference type="Gene3D" id="3.30.70.20">
    <property type="match status" value="1"/>
</dbReference>
<keyword evidence="4" id="KW-0677">Repeat</keyword>
<accession>X0VY61</accession>
<dbReference type="Pfam" id="PF12838">
    <property type="entry name" value="Fer4_7"/>
    <property type="match status" value="1"/>
</dbReference>
<dbReference type="GO" id="GO:0051539">
    <property type="term" value="F:4 iron, 4 sulfur cluster binding"/>
    <property type="evidence" value="ECO:0007669"/>
    <property type="project" value="UniProtKB-KW"/>
</dbReference>
<dbReference type="GO" id="GO:0016625">
    <property type="term" value="F:oxidoreductase activity, acting on the aldehyde or oxo group of donors, iron-sulfur protein as acceptor"/>
    <property type="evidence" value="ECO:0007669"/>
    <property type="project" value="InterPro"/>
</dbReference>
<dbReference type="SUPFAM" id="SSF53323">
    <property type="entry name" value="Pyruvate-ferredoxin oxidoreductase, PFOR, domain III"/>
    <property type="match status" value="1"/>
</dbReference>
<keyword evidence="3" id="KW-0479">Metal-binding</keyword>
<dbReference type="InterPro" id="IPR017900">
    <property type="entry name" value="4Fe4S_Fe_S_CS"/>
</dbReference>
<keyword evidence="7" id="KW-0411">Iron-sulfur</keyword>
<sequence length="220" mass="24058">IVVVLDAGLLYVTDVTSGLKQGGILVINTPKRLVDIKSEFGGPWMLAAIDAAAIAREVLGIPIVNTTMLGAVAKVAGLVELESLVEPLHERFGPRAKNNVDACRKAFDEVASVEPVAVGSEQRRTFPSEVLPSWRELLPGFIVAEAGNASQYRTGDWRSQHPEFDYQKCNKCGLCYIFCPEGCIEPKEDGYFEANLYYCKGCGICEHECPKDAITMVEET</sequence>
<evidence type="ECO:0000256" key="7">
    <source>
        <dbReference type="ARBA" id="ARBA00023014"/>
    </source>
</evidence>
<organism evidence="9">
    <name type="scientific">marine sediment metagenome</name>
    <dbReference type="NCBI Taxonomy" id="412755"/>
    <lineage>
        <taxon>unclassified sequences</taxon>
        <taxon>metagenomes</taxon>
        <taxon>ecological metagenomes</taxon>
    </lineage>
</organism>